<dbReference type="RefSeq" id="WP_277418195.1">
    <property type="nucleotide sequence ID" value="NZ_CP119083.1"/>
</dbReference>
<evidence type="ECO:0000313" key="1">
    <source>
        <dbReference type="EMBL" id="WEF35543.1"/>
    </source>
</evidence>
<evidence type="ECO:0000313" key="2">
    <source>
        <dbReference type="Proteomes" id="UP001216510"/>
    </source>
</evidence>
<accession>A0ABY8BJL5</accession>
<organism evidence="1 2">
    <name type="scientific">Pseudoduganella chitinolytica</name>
    <dbReference type="NCBI Taxonomy" id="34070"/>
    <lineage>
        <taxon>Bacteria</taxon>
        <taxon>Pseudomonadati</taxon>
        <taxon>Pseudomonadota</taxon>
        <taxon>Betaproteobacteria</taxon>
        <taxon>Burkholderiales</taxon>
        <taxon>Oxalobacteraceae</taxon>
        <taxon>Telluria group</taxon>
        <taxon>Pseudoduganella</taxon>
    </lineage>
</organism>
<reference evidence="1 2" key="1">
    <citation type="submission" date="2023-02" db="EMBL/GenBank/DDBJ databases">
        <title>Gemone sequence of Telluria chitinolytica ACM 3522T.</title>
        <authorList>
            <person name="Frediansyah A."/>
            <person name="Miess H."/>
            <person name="Gross H."/>
        </authorList>
    </citation>
    <scope>NUCLEOTIDE SEQUENCE [LARGE SCALE GENOMIC DNA]</scope>
    <source>
        <strain evidence="1 2">ACM 3522</strain>
    </source>
</reference>
<gene>
    <name evidence="1" type="ORF">PX653_12575</name>
</gene>
<proteinExistence type="predicted"/>
<protein>
    <submittedName>
        <fullName evidence="1">Uncharacterized protein</fullName>
    </submittedName>
</protein>
<dbReference type="Proteomes" id="UP001216510">
    <property type="component" value="Chromosome"/>
</dbReference>
<name>A0ABY8BJL5_9BURK</name>
<sequence>MDKKDDKRQQLIHAMLAQMDGATASDSADRHLLPWRALVQHLSPLIGDSGFAALYGRTARLLAGRYGWLSASPASPPLDALFHRLGEDLREVEPALAVEANTVLLLTLTGLLSDLIGAALTTRLLDAAWNGARTQKNAGEQK</sequence>
<keyword evidence="2" id="KW-1185">Reference proteome</keyword>
<dbReference type="EMBL" id="CP119083">
    <property type="protein sequence ID" value="WEF35543.1"/>
    <property type="molecule type" value="Genomic_DNA"/>
</dbReference>